<keyword evidence="1" id="KW-0812">Transmembrane</keyword>
<proteinExistence type="predicted"/>
<dbReference type="EMBL" id="JBHSZQ010000014">
    <property type="protein sequence ID" value="MFC7126042.1"/>
    <property type="molecule type" value="Genomic_DNA"/>
</dbReference>
<accession>A0ABD5X7P1</accession>
<dbReference type="AlphaFoldDB" id="A0ABD5X7P1"/>
<organism evidence="2 3">
    <name type="scientific">Halovenus rubra</name>
    <dbReference type="NCBI Taxonomy" id="869890"/>
    <lineage>
        <taxon>Archaea</taxon>
        <taxon>Methanobacteriati</taxon>
        <taxon>Methanobacteriota</taxon>
        <taxon>Stenosarchaea group</taxon>
        <taxon>Halobacteria</taxon>
        <taxon>Halobacteriales</taxon>
        <taxon>Haloarculaceae</taxon>
        <taxon>Halovenus</taxon>
    </lineage>
</organism>
<evidence type="ECO:0000256" key="1">
    <source>
        <dbReference type="SAM" id="Phobius"/>
    </source>
</evidence>
<feature type="transmembrane region" description="Helical" evidence="1">
    <location>
        <begin position="102"/>
        <end position="124"/>
    </location>
</feature>
<feature type="transmembrane region" description="Helical" evidence="1">
    <location>
        <begin position="7"/>
        <end position="30"/>
    </location>
</feature>
<feature type="transmembrane region" description="Helical" evidence="1">
    <location>
        <begin position="42"/>
        <end position="62"/>
    </location>
</feature>
<reference evidence="2 3" key="1">
    <citation type="journal article" date="2014" name="Int. J. Syst. Evol. Microbiol.">
        <title>Complete genome sequence of Corynebacterium casei LMG S-19264T (=DSM 44701T), isolated from a smear-ripened cheese.</title>
        <authorList>
            <consortium name="US DOE Joint Genome Institute (JGI-PGF)"/>
            <person name="Walter F."/>
            <person name="Albersmeier A."/>
            <person name="Kalinowski J."/>
            <person name="Ruckert C."/>
        </authorList>
    </citation>
    <scope>NUCLEOTIDE SEQUENCE [LARGE SCALE GENOMIC DNA]</scope>
    <source>
        <strain evidence="2 3">CGMCC 4.7215</strain>
    </source>
</reference>
<protein>
    <submittedName>
        <fullName evidence="2">Uncharacterized protein</fullName>
    </submittedName>
</protein>
<name>A0ABD5X7P1_9EURY</name>
<dbReference type="RefSeq" id="WP_267639019.1">
    <property type="nucleotide sequence ID" value="NZ_JAODIY010000047.1"/>
</dbReference>
<comment type="caution">
    <text evidence="2">The sequence shown here is derived from an EMBL/GenBank/DDBJ whole genome shotgun (WGS) entry which is preliminary data.</text>
</comment>
<feature type="transmembrane region" description="Helical" evidence="1">
    <location>
        <begin position="136"/>
        <end position="157"/>
    </location>
</feature>
<evidence type="ECO:0000313" key="3">
    <source>
        <dbReference type="Proteomes" id="UP001596414"/>
    </source>
</evidence>
<keyword evidence="1" id="KW-0472">Membrane</keyword>
<evidence type="ECO:0000313" key="2">
    <source>
        <dbReference type="EMBL" id="MFC7126042.1"/>
    </source>
</evidence>
<gene>
    <name evidence="2" type="ORF">ACFQJ7_08330</name>
</gene>
<dbReference type="Proteomes" id="UP001596414">
    <property type="component" value="Unassembled WGS sequence"/>
</dbReference>
<sequence length="158" mass="16714">MYPQRRDVYWAVGGNVVVGFGAGTATLAAFAPSLPLFDTPHFALRVAIVSLGFAFFFAGYHITQAGTYRNRDEPLTTTLLPTASQAGEQANAKENASTSPLVLLRGVFVLLGVLGLGAGMRLFAITIQSWDPATGLLAGLVCIGGYIFGHIGLNWVLL</sequence>
<keyword evidence="1" id="KW-1133">Transmembrane helix</keyword>